<organism evidence="2">
    <name type="scientific">marine sediment metagenome</name>
    <dbReference type="NCBI Taxonomy" id="412755"/>
    <lineage>
        <taxon>unclassified sequences</taxon>
        <taxon>metagenomes</taxon>
        <taxon>ecological metagenomes</taxon>
    </lineage>
</organism>
<comment type="caution">
    <text evidence="2">The sequence shown here is derived from an EMBL/GenBank/DDBJ whole genome shotgun (WGS) entry which is preliminary data.</text>
</comment>
<protein>
    <submittedName>
        <fullName evidence="2">Uncharacterized protein</fullName>
    </submittedName>
</protein>
<evidence type="ECO:0000256" key="1">
    <source>
        <dbReference type="SAM" id="Phobius"/>
    </source>
</evidence>
<proteinExistence type="predicted"/>
<keyword evidence="1" id="KW-0812">Transmembrane</keyword>
<reference evidence="2" key="1">
    <citation type="journal article" date="2014" name="Front. Microbiol.">
        <title>High frequency of phylogenetically diverse reductive dehalogenase-homologous genes in deep subseafloor sedimentary metagenomes.</title>
        <authorList>
            <person name="Kawai M."/>
            <person name="Futagami T."/>
            <person name="Toyoda A."/>
            <person name="Takaki Y."/>
            <person name="Nishi S."/>
            <person name="Hori S."/>
            <person name="Arai W."/>
            <person name="Tsubouchi T."/>
            <person name="Morono Y."/>
            <person name="Uchiyama I."/>
            <person name="Ito T."/>
            <person name="Fujiyama A."/>
            <person name="Inagaki F."/>
            <person name="Takami H."/>
        </authorList>
    </citation>
    <scope>NUCLEOTIDE SEQUENCE</scope>
    <source>
        <strain evidence="2">Expedition CK06-06</strain>
    </source>
</reference>
<keyword evidence="1" id="KW-0472">Membrane</keyword>
<dbReference type="AlphaFoldDB" id="X1U999"/>
<accession>X1U999</accession>
<feature type="transmembrane region" description="Helical" evidence="1">
    <location>
        <begin position="6"/>
        <end position="29"/>
    </location>
</feature>
<sequence>MDFTWAQGGVLLGVLVVVSFIAGAVDVWWTQRKWDKKNRG</sequence>
<name>X1U999_9ZZZZ</name>
<keyword evidence="1" id="KW-1133">Transmembrane helix</keyword>
<evidence type="ECO:0000313" key="2">
    <source>
        <dbReference type="EMBL" id="GAI88904.1"/>
    </source>
</evidence>
<gene>
    <name evidence="2" type="ORF">S12H4_34097</name>
</gene>
<dbReference type="EMBL" id="BARW01020147">
    <property type="protein sequence ID" value="GAI88904.1"/>
    <property type="molecule type" value="Genomic_DNA"/>
</dbReference>